<keyword evidence="2" id="KW-1185">Reference proteome</keyword>
<sequence>MIFLSFPDYVNRDRKANDCALVSIIIMNNPFPVACCYNVETQCYFSSCLDSSFAVEFVNMIL</sequence>
<dbReference type="Proteomes" id="UP001415857">
    <property type="component" value="Unassembled WGS sequence"/>
</dbReference>
<dbReference type="AlphaFoldDB" id="A0AAP0RHX3"/>
<evidence type="ECO:0000313" key="1">
    <source>
        <dbReference type="EMBL" id="KAK9278187.1"/>
    </source>
</evidence>
<reference evidence="1 2" key="1">
    <citation type="journal article" date="2024" name="Plant J.">
        <title>Genome sequences and population genomics reveal climatic adaptation and genomic divergence between two closely related sweetgum species.</title>
        <authorList>
            <person name="Xu W.Q."/>
            <person name="Ren C.Q."/>
            <person name="Zhang X.Y."/>
            <person name="Comes H.P."/>
            <person name="Liu X.H."/>
            <person name="Li Y.G."/>
            <person name="Kettle C.J."/>
            <person name="Jalonen R."/>
            <person name="Gaisberger H."/>
            <person name="Ma Y.Z."/>
            <person name="Qiu Y.X."/>
        </authorList>
    </citation>
    <scope>NUCLEOTIDE SEQUENCE [LARGE SCALE GENOMIC DNA]</scope>
    <source>
        <strain evidence="1">Hangzhou</strain>
    </source>
</reference>
<organism evidence="1 2">
    <name type="scientific">Liquidambar formosana</name>
    <name type="common">Formosan gum</name>
    <dbReference type="NCBI Taxonomy" id="63359"/>
    <lineage>
        <taxon>Eukaryota</taxon>
        <taxon>Viridiplantae</taxon>
        <taxon>Streptophyta</taxon>
        <taxon>Embryophyta</taxon>
        <taxon>Tracheophyta</taxon>
        <taxon>Spermatophyta</taxon>
        <taxon>Magnoliopsida</taxon>
        <taxon>eudicotyledons</taxon>
        <taxon>Gunneridae</taxon>
        <taxon>Pentapetalae</taxon>
        <taxon>Saxifragales</taxon>
        <taxon>Altingiaceae</taxon>
        <taxon>Liquidambar</taxon>
    </lineage>
</organism>
<evidence type="ECO:0000313" key="2">
    <source>
        <dbReference type="Proteomes" id="UP001415857"/>
    </source>
</evidence>
<accession>A0AAP0RHX3</accession>
<comment type="caution">
    <text evidence="1">The sequence shown here is derived from an EMBL/GenBank/DDBJ whole genome shotgun (WGS) entry which is preliminary data.</text>
</comment>
<proteinExistence type="predicted"/>
<gene>
    <name evidence="1" type="ORF">L1049_027747</name>
</gene>
<dbReference type="EMBL" id="JBBPBK010000009">
    <property type="protein sequence ID" value="KAK9278187.1"/>
    <property type="molecule type" value="Genomic_DNA"/>
</dbReference>
<name>A0AAP0RHX3_LIQFO</name>
<protein>
    <submittedName>
        <fullName evidence="1">Uncharacterized protein</fullName>
    </submittedName>
</protein>